<proteinExistence type="predicted"/>
<accession>A0ABN9YAC0</accession>
<sequence length="165" mass="17392">MDDLRIARKAKGAPAPAAAAVPAGVSAAATASPPAEVGKYVLAQFPPDEQWYYGKLIKAEGKDFVVKWDEPDENEPESKVGVDSMVVLPEPAAGDKVKCVWEEDGSWHDGTLVKSNGDGTFVVSYNEDGSEATLGPEKRAGESIASTLGALVDRVHVSSGMQHVL</sequence>
<gene>
    <name evidence="1" type="ORF">PCOR1329_LOCUS84017</name>
</gene>
<dbReference type="EMBL" id="CAUYUJ010022237">
    <property type="protein sequence ID" value="CAK0909662.1"/>
    <property type="molecule type" value="Genomic_DNA"/>
</dbReference>
<dbReference type="Gene3D" id="2.30.30.140">
    <property type="match status" value="1"/>
</dbReference>
<protein>
    <recommendedName>
        <fullName evidence="3">Tudor domain-containing protein</fullName>
    </recommendedName>
</protein>
<evidence type="ECO:0008006" key="3">
    <source>
        <dbReference type="Google" id="ProtNLM"/>
    </source>
</evidence>
<organism evidence="1 2">
    <name type="scientific">Prorocentrum cordatum</name>
    <dbReference type="NCBI Taxonomy" id="2364126"/>
    <lineage>
        <taxon>Eukaryota</taxon>
        <taxon>Sar</taxon>
        <taxon>Alveolata</taxon>
        <taxon>Dinophyceae</taxon>
        <taxon>Prorocentrales</taxon>
        <taxon>Prorocentraceae</taxon>
        <taxon>Prorocentrum</taxon>
    </lineage>
</organism>
<dbReference type="Proteomes" id="UP001189429">
    <property type="component" value="Unassembled WGS sequence"/>
</dbReference>
<reference evidence="1" key="1">
    <citation type="submission" date="2023-10" db="EMBL/GenBank/DDBJ databases">
        <authorList>
            <person name="Chen Y."/>
            <person name="Shah S."/>
            <person name="Dougan E. K."/>
            <person name="Thang M."/>
            <person name="Chan C."/>
        </authorList>
    </citation>
    <scope>NUCLEOTIDE SEQUENCE [LARGE SCALE GENOMIC DNA]</scope>
</reference>
<keyword evidence="2" id="KW-1185">Reference proteome</keyword>
<evidence type="ECO:0000313" key="2">
    <source>
        <dbReference type="Proteomes" id="UP001189429"/>
    </source>
</evidence>
<dbReference type="CDD" id="cd04508">
    <property type="entry name" value="Tudor_SF"/>
    <property type="match status" value="1"/>
</dbReference>
<name>A0ABN9YAC0_9DINO</name>
<comment type="caution">
    <text evidence="1">The sequence shown here is derived from an EMBL/GenBank/DDBJ whole genome shotgun (WGS) entry which is preliminary data.</text>
</comment>
<evidence type="ECO:0000313" key="1">
    <source>
        <dbReference type="EMBL" id="CAK0909662.1"/>
    </source>
</evidence>